<comment type="caution">
    <text evidence="1">The sequence shown here is derived from an EMBL/GenBank/DDBJ whole genome shotgun (WGS) entry which is preliminary data.</text>
</comment>
<organism evidence="1 2">
    <name type="scientific">Priestia aryabhattai</name>
    <name type="common">Bacillus aryabhattai</name>
    <dbReference type="NCBI Taxonomy" id="412384"/>
    <lineage>
        <taxon>Bacteria</taxon>
        <taxon>Bacillati</taxon>
        <taxon>Bacillota</taxon>
        <taxon>Bacilli</taxon>
        <taxon>Bacillales</taxon>
        <taxon>Bacillaceae</taxon>
        <taxon>Priestia</taxon>
    </lineage>
</organism>
<accession>A0AAX6NDC6</accession>
<evidence type="ECO:0000313" key="1">
    <source>
        <dbReference type="EMBL" id="MDU9693898.1"/>
    </source>
</evidence>
<protein>
    <recommendedName>
        <fullName evidence="3">DUF4325 domain-containing protein</fullName>
    </recommendedName>
</protein>
<gene>
    <name evidence="1" type="ORF">O0Q50_22210</name>
</gene>
<evidence type="ECO:0008006" key="3">
    <source>
        <dbReference type="Google" id="ProtNLM"/>
    </source>
</evidence>
<evidence type="ECO:0000313" key="2">
    <source>
        <dbReference type="Proteomes" id="UP001269400"/>
    </source>
</evidence>
<proteinExistence type="predicted"/>
<reference evidence="1" key="1">
    <citation type="journal article" date="2022" name="J Environ Chem Eng">
        <title>Biodegradation of petroleum oil using a constructed nonpathogenic and heavy metal-tolerant bacterial consortium isolated from marine sponges.</title>
        <authorList>
            <person name="Dechsakulwatana C."/>
            <person name="Rungsihiranrut A."/>
            <person name="Muangchinda C."/>
            <person name="Ningthoujam R."/>
            <person name="Klankeo P."/>
            <person name="Pinyakong O."/>
        </authorList>
    </citation>
    <scope>NUCLEOTIDE SEQUENCE</scope>
    <source>
        <strain evidence="1">TL01-2</strain>
    </source>
</reference>
<sequence length="130" mass="14869">MDVTQVKEMIIKEQISVISGSTIEKFGCSKIHITEEAIKNTGLKAVVIDCAFFNSGYSIIKSIIETQERDTLIFNNLFQLNTKKAVETFINFIEKCKFKIVFLNPKERTIHTAIEEFLNKFPSTDFSLSH</sequence>
<dbReference type="AlphaFoldDB" id="A0AAX6NDC6"/>
<dbReference type="EMBL" id="JAPTGD010000002">
    <property type="protein sequence ID" value="MDU9693898.1"/>
    <property type="molecule type" value="Genomic_DNA"/>
</dbReference>
<name>A0AAX6NDC6_PRIAR</name>
<dbReference type="RefSeq" id="WP_316911115.1">
    <property type="nucleotide sequence ID" value="NZ_JAPTGD010000002.1"/>
</dbReference>
<reference evidence="1" key="2">
    <citation type="submission" date="2022-12" db="EMBL/GenBank/DDBJ databases">
        <authorList>
            <person name="Dechsakulwatana C."/>
            <person name="Rungsihiranrut A."/>
            <person name="Muangchinda C."/>
            <person name="Ningthoujam R."/>
            <person name="Klankeo P."/>
            <person name="Pinyakong O."/>
        </authorList>
    </citation>
    <scope>NUCLEOTIDE SEQUENCE</scope>
    <source>
        <strain evidence="1">TL01-2</strain>
    </source>
</reference>
<dbReference type="Proteomes" id="UP001269400">
    <property type="component" value="Unassembled WGS sequence"/>
</dbReference>